<dbReference type="AlphaFoldDB" id="A0A0D6EPY4"/>
<proteinExistence type="inferred from homology"/>
<dbReference type="EMBL" id="CENE01000018">
    <property type="protein sequence ID" value="CEQ41868.1"/>
    <property type="molecule type" value="Genomic_DNA"/>
</dbReference>
<feature type="active site" description="Proton donor" evidence="8">
    <location>
        <position position="267"/>
    </location>
</feature>
<comment type="subcellular location">
    <subcellularLocation>
        <location evidence="2">Cytoplasm</location>
    </subcellularLocation>
</comment>
<feature type="domain" description="AB hydrolase-1" evidence="10">
    <location>
        <begin position="21"/>
        <end position="270"/>
    </location>
</feature>
<dbReference type="InterPro" id="IPR005944">
    <property type="entry name" value="Pro_iminopeptidase"/>
</dbReference>
<dbReference type="GO" id="GO:0005737">
    <property type="term" value="C:cytoplasm"/>
    <property type="evidence" value="ECO:0007669"/>
    <property type="project" value="UniProtKB-SubCell"/>
</dbReference>
<dbReference type="PANTHER" id="PTHR43722:SF1">
    <property type="entry name" value="PROLINE IMINOPEPTIDASE"/>
    <property type="match status" value="1"/>
</dbReference>
<evidence type="ECO:0000256" key="6">
    <source>
        <dbReference type="ARBA" id="ARBA00022670"/>
    </source>
</evidence>
<dbReference type="Proteomes" id="UP000243876">
    <property type="component" value="Unassembled WGS sequence"/>
</dbReference>
<keyword evidence="4 9" id="KW-0031">Aminopeptidase</keyword>
<dbReference type="PRINTS" id="PR00793">
    <property type="entry name" value="PROAMNOPTASE"/>
</dbReference>
<evidence type="ECO:0000256" key="4">
    <source>
        <dbReference type="ARBA" id="ARBA00022438"/>
    </source>
</evidence>
<dbReference type="GO" id="GO:0004177">
    <property type="term" value="F:aminopeptidase activity"/>
    <property type="evidence" value="ECO:0007669"/>
    <property type="project" value="UniProtKB-KW"/>
</dbReference>
<name>A0A0D6EPY4_SPOSA</name>
<comment type="catalytic activity">
    <reaction evidence="1 9">
        <text>Release of N-terminal proline from a peptide.</text>
        <dbReference type="EC" id="3.4.11.5"/>
    </reaction>
</comment>
<dbReference type="Gene3D" id="3.40.50.1820">
    <property type="entry name" value="alpha/beta hydrolase"/>
    <property type="match status" value="1"/>
</dbReference>
<keyword evidence="7 9" id="KW-0378">Hydrolase</keyword>
<dbReference type="SUPFAM" id="SSF53474">
    <property type="entry name" value="alpha/beta-Hydrolases"/>
    <property type="match status" value="1"/>
</dbReference>
<accession>A0A0D6EPY4</accession>
<evidence type="ECO:0000256" key="1">
    <source>
        <dbReference type="ARBA" id="ARBA00001585"/>
    </source>
</evidence>
<evidence type="ECO:0000256" key="3">
    <source>
        <dbReference type="ARBA" id="ARBA00010088"/>
    </source>
</evidence>
<feature type="active site" description="Nucleophile" evidence="8">
    <location>
        <position position="98"/>
    </location>
</feature>
<dbReference type="PRINTS" id="PR00111">
    <property type="entry name" value="ABHYDROLASE"/>
</dbReference>
<dbReference type="EC" id="3.4.11.5" evidence="9"/>
<keyword evidence="12" id="KW-1185">Reference proteome</keyword>
<evidence type="ECO:0000256" key="8">
    <source>
        <dbReference type="PIRSR" id="PIRSR006431-1"/>
    </source>
</evidence>
<dbReference type="PIRSF" id="PIRSF006431">
    <property type="entry name" value="Pept_S33"/>
    <property type="match status" value="1"/>
</dbReference>
<dbReference type="PANTHER" id="PTHR43722">
    <property type="entry name" value="PROLINE IMINOPEPTIDASE"/>
    <property type="match status" value="1"/>
</dbReference>
<comment type="similarity">
    <text evidence="3 9">Belongs to the peptidase S33 family.</text>
</comment>
<evidence type="ECO:0000256" key="7">
    <source>
        <dbReference type="ARBA" id="ARBA00022801"/>
    </source>
</evidence>
<evidence type="ECO:0000313" key="12">
    <source>
        <dbReference type="Proteomes" id="UP000243876"/>
    </source>
</evidence>
<dbReference type="InterPro" id="IPR002410">
    <property type="entry name" value="Peptidase_S33"/>
</dbReference>
<evidence type="ECO:0000256" key="9">
    <source>
        <dbReference type="RuleBase" id="RU003421"/>
    </source>
</evidence>
<dbReference type="NCBIfam" id="TIGR01249">
    <property type="entry name" value="pro_imino_pep_1"/>
    <property type="match status" value="1"/>
</dbReference>
<sequence>MLPVSSIHTLSVKQYGNPQGKPVVFVHGGPGGGCDDRDARRFDPAKYHIVLFDQRGSGNSTPAACIEENTTQLLVEDIETIRKHVLGEDDAWHVFGGSWGSTLSLAYAQAYPERVKSLTLRGIFTLRRAELEFFYQGPGTNFLFPDYWDEYLAPIPPSERHDMISAYYKRLTSPDTAIRAEAGRAWSRWEMATSRLQVDPKYLARADEPGFFPDGHLLEPSQIAKIRHIPTVIVQGRYDVICPATTAWELHKAFPEAKFVLVPDAGHSAMEAGIERALIEATEEFAKID</sequence>
<dbReference type="InterPro" id="IPR000073">
    <property type="entry name" value="AB_hydrolase_1"/>
</dbReference>
<dbReference type="GO" id="GO:0006508">
    <property type="term" value="P:proteolysis"/>
    <property type="evidence" value="ECO:0007669"/>
    <property type="project" value="UniProtKB-KW"/>
</dbReference>
<organism evidence="11 12">
    <name type="scientific">Sporidiobolus salmonicolor</name>
    <name type="common">Yeast-like fungus</name>
    <name type="synonym">Sporobolomyces salmonicolor</name>
    <dbReference type="NCBI Taxonomy" id="5005"/>
    <lineage>
        <taxon>Eukaryota</taxon>
        <taxon>Fungi</taxon>
        <taxon>Dikarya</taxon>
        <taxon>Basidiomycota</taxon>
        <taxon>Pucciniomycotina</taxon>
        <taxon>Microbotryomycetes</taxon>
        <taxon>Sporidiobolales</taxon>
        <taxon>Sporidiobolaceae</taxon>
        <taxon>Sporobolomyces</taxon>
    </lineage>
</organism>
<evidence type="ECO:0000256" key="5">
    <source>
        <dbReference type="ARBA" id="ARBA00022490"/>
    </source>
</evidence>
<dbReference type="InterPro" id="IPR029058">
    <property type="entry name" value="AB_hydrolase_fold"/>
</dbReference>
<dbReference type="Pfam" id="PF00561">
    <property type="entry name" value="Abhydrolase_1"/>
    <property type="match status" value="1"/>
</dbReference>
<keyword evidence="5" id="KW-0963">Cytoplasm</keyword>
<protein>
    <recommendedName>
        <fullName evidence="9">Proline iminopeptidase</fullName>
        <ecNumber evidence="9">3.4.11.5</ecNumber>
    </recommendedName>
</protein>
<evidence type="ECO:0000256" key="2">
    <source>
        <dbReference type="ARBA" id="ARBA00004496"/>
    </source>
</evidence>
<keyword evidence="6 9" id="KW-0645">Protease</keyword>
<reference evidence="12" key="1">
    <citation type="submission" date="2015-02" db="EMBL/GenBank/DDBJ databases">
        <authorList>
            <person name="Gon?alves P."/>
        </authorList>
    </citation>
    <scope>NUCLEOTIDE SEQUENCE [LARGE SCALE GENOMIC DNA]</scope>
</reference>
<feature type="active site" evidence="8">
    <location>
        <position position="239"/>
    </location>
</feature>
<gene>
    <name evidence="11" type="primary">SPOSA6832_03639</name>
</gene>
<evidence type="ECO:0000259" key="10">
    <source>
        <dbReference type="Pfam" id="PF00561"/>
    </source>
</evidence>
<dbReference type="OrthoDB" id="10249433at2759"/>
<evidence type="ECO:0000313" key="11">
    <source>
        <dbReference type="EMBL" id="CEQ41868.1"/>
    </source>
</evidence>